<protein>
    <recommendedName>
        <fullName evidence="2">Excalibur calcium-binding domain-containing protein</fullName>
    </recommendedName>
</protein>
<accession>Q483X5</accession>
<keyword evidence="1" id="KW-0732">Signal</keyword>
<dbReference type="SMART" id="SM00894">
    <property type="entry name" value="Excalibur"/>
    <property type="match status" value="1"/>
</dbReference>
<organism evidence="3 4">
    <name type="scientific">Colwellia psychrerythraea (strain 34H / ATCC BAA-681)</name>
    <name type="common">Vibrio psychroerythus</name>
    <dbReference type="NCBI Taxonomy" id="167879"/>
    <lineage>
        <taxon>Bacteria</taxon>
        <taxon>Pseudomonadati</taxon>
        <taxon>Pseudomonadota</taxon>
        <taxon>Gammaproteobacteria</taxon>
        <taxon>Alteromonadales</taxon>
        <taxon>Colwelliaceae</taxon>
        <taxon>Colwellia</taxon>
    </lineage>
</organism>
<evidence type="ECO:0000256" key="1">
    <source>
        <dbReference type="SAM" id="SignalP"/>
    </source>
</evidence>
<evidence type="ECO:0000259" key="2">
    <source>
        <dbReference type="SMART" id="SM00894"/>
    </source>
</evidence>
<feature type="domain" description="Excalibur calcium-binding" evidence="2">
    <location>
        <begin position="47"/>
        <end position="82"/>
    </location>
</feature>
<dbReference type="Proteomes" id="UP000000547">
    <property type="component" value="Chromosome"/>
</dbReference>
<evidence type="ECO:0000313" key="4">
    <source>
        <dbReference type="Proteomes" id="UP000000547"/>
    </source>
</evidence>
<evidence type="ECO:0000313" key="3">
    <source>
        <dbReference type="EMBL" id="AAZ26914.1"/>
    </source>
</evidence>
<dbReference type="KEGG" id="cps:CPS_1911"/>
<dbReference type="STRING" id="167879.CPS_1911"/>
<feature type="signal peptide" evidence="1">
    <location>
        <begin position="1"/>
        <end position="21"/>
    </location>
</feature>
<gene>
    <name evidence="3" type="ordered locus">CPS_1911</name>
</gene>
<reference evidence="3" key="1">
    <citation type="journal article" date="2005" name="Proc. Natl. Acad. Sci. U.S.A.">
        <title>The psychrophilic lifestyle as revealed by the genome sequence of Colwellia psychrerythraea 34H through genomic and proteomic analyses.</title>
        <authorList>
            <person name="Methe B.A."/>
            <person name="Nelson K.E."/>
            <person name="Deming J.W."/>
            <person name="Momen B."/>
            <person name="Melamud E."/>
            <person name="Zhang X."/>
            <person name="Moult J."/>
            <person name="Madupu R."/>
            <person name="Nelson W.C."/>
            <person name="Dodson R.J."/>
            <person name="Brinkac L.M."/>
            <person name="Daugherty S.C."/>
            <person name="Durkin A.S."/>
            <person name="DeBoy R.T."/>
            <person name="Kolonay J.F."/>
            <person name="Sullivan S.A."/>
            <person name="Zhou L."/>
            <person name="Davidsen T.M."/>
            <person name="Wu M."/>
            <person name="Huston A.L."/>
            <person name="Lewis M."/>
            <person name="Weaver B."/>
            <person name="Weidman J.F."/>
            <person name="Khouri H."/>
            <person name="Utterback T.R."/>
            <person name="Feldblyum T.V."/>
            <person name="Fraser C.M."/>
        </authorList>
    </citation>
    <scope>NUCLEOTIDE SEQUENCE [LARGE SCALE GENOMIC DNA]</scope>
    <source>
        <strain evidence="3">34H</strain>
    </source>
</reference>
<proteinExistence type="predicted"/>
<dbReference type="InterPro" id="IPR008613">
    <property type="entry name" value="Excalibur_Ca-bd_domain"/>
</dbReference>
<dbReference type="HOGENOM" id="CLU_098919_2_0_6"/>
<dbReference type="Pfam" id="PF05901">
    <property type="entry name" value="Excalibur"/>
    <property type="match status" value="1"/>
</dbReference>
<feature type="chain" id="PRO_5004234234" description="Excalibur calcium-binding domain-containing protein" evidence="1">
    <location>
        <begin position="22"/>
        <end position="87"/>
    </location>
</feature>
<dbReference type="EMBL" id="CP000083">
    <property type="protein sequence ID" value="AAZ26914.1"/>
    <property type="molecule type" value="Genomic_DNA"/>
</dbReference>
<name>Q483X5_COLP3</name>
<sequence>MKIFFPILIVFFLFFSSDSLAKEGYNSESKKYAVNKSKKKPKLKCDGRQHCSQMRSFEEAKYFIKHCPNTKMDGDNDGIPCEGYKKR</sequence>
<dbReference type="AlphaFoldDB" id="Q483X5"/>